<evidence type="ECO:0000313" key="2">
    <source>
        <dbReference type="EMBL" id="KAF7718946.1"/>
    </source>
</evidence>
<feature type="region of interest" description="Disordered" evidence="1">
    <location>
        <begin position="1"/>
        <end position="112"/>
    </location>
</feature>
<feature type="compositionally biased region" description="Basic and acidic residues" evidence="1">
    <location>
        <begin position="52"/>
        <end position="65"/>
    </location>
</feature>
<organism evidence="2 3">
    <name type="scientific">Penicillium ucsense</name>
    <dbReference type="NCBI Taxonomy" id="2839758"/>
    <lineage>
        <taxon>Eukaryota</taxon>
        <taxon>Fungi</taxon>
        <taxon>Dikarya</taxon>
        <taxon>Ascomycota</taxon>
        <taxon>Pezizomycotina</taxon>
        <taxon>Eurotiomycetes</taxon>
        <taxon>Eurotiomycetidae</taxon>
        <taxon>Eurotiales</taxon>
        <taxon>Aspergillaceae</taxon>
        <taxon>Penicillium</taxon>
    </lineage>
</organism>
<accession>A0A8J8W8P2</accession>
<dbReference type="AlphaFoldDB" id="A0A8J8W8P2"/>
<keyword evidence="3" id="KW-1185">Reference proteome</keyword>
<feature type="compositionally biased region" description="Basic and acidic residues" evidence="1">
    <location>
        <begin position="73"/>
        <end position="82"/>
    </location>
</feature>
<dbReference type="EMBL" id="WIWV01000010">
    <property type="protein sequence ID" value="KAF7718946.1"/>
    <property type="molecule type" value="Genomic_DNA"/>
</dbReference>
<name>A0A8J8W8P2_9EURO</name>
<evidence type="ECO:0000256" key="1">
    <source>
        <dbReference type="SAM" id="MobiDB-lite"/>
    </source>
</evidence>
<sequence>MQPVPFINRASRTRACPGNATKAAPSSRSSSRGRVKVSNHEKRSVSLPSRDSLTDIRVKCRESPKTPKGIHTSVRDGGCHGDDGDDDDGEPKEEEEEEEEVETPRCLKRKRAESPSVVITPLTWSPSTPVMNLKSNWTKNSTVSPIEAGKCRTWLDSPVSDDQLTCFPSKIKRIKGSPDLQDTSDCKNTDTQFLVAELAALRADLFSERKVLHEIKRQAARDNSDIVSLRADFESLRSQLTAEEESKVHFSSFQDELLALRADLEVLRCGSSNENSAPTSPDDAEKPITDQAKIDEIIHLNELLRRVLQGERIYTEQMHKKLHSLRKKVGPLLAKVDTLQGSLDEIKTQYGAHDAPIELIMDFVRMFHSWWVDRYNMRQGSRNGQVVEKEKEKGKGKVSQGGGG</sequence>
<reference evidence="2" key="1">
    <citation type="journal article" date="2020" name="Front. Microbiol.">
        <title>Gene regulatory networks of Penicillium echinulatum 2HH and Penicillium oxalicum 114-2 inferred by a computational biology approach.</title>
        <authorList>
            <person name="Lenz A.R."/>
            <person name="Galan-Vasquez E."/>
            <person name="Balbinot E."/>
            <person name="De Abreu F.P."/>
            <person name="De Oliveira N.S."/>
            <person name="Da Rosa L.O."/>
            <person name="De Avila E Silva S."/>
            <person name="Camassola M."/>
            <person name="Dillon A.J.P."/>
            <person name="Perez-Rueda E."/>
        </authorList>
    </citation>
    <scope>NUCLEOTIDE SEQUENCE</scope>
    <source>
        <strain evidence="2">S1M29</strain>
    </source>
</reference>
<proteinExistence type="predicted"/>
<gene>
    <name evidence="2" type="ORF">PECM_000331</name>
</gene>
<feature type="region of interest" description="Disordered" evidence="1">
    <location>
        <begin position="381"/>
        <end position="404"/>
    </location>
</feature>
<protein>
    <submittedName>
        <fullName evidence="2">Uncharacterized protein</fullName>
    </submittedName>
</protein>
<evidence type="ECO:0000313" key="3">
    <source>
        <dbReference type="Proteomes" id="UP000631181"/>
    </source>
</evidence>
<dbReference type="Proteomes" id="UP000631181">
    <property type="component" value="Unassembled WGS sequence"/>
</dbReference>
<comment type="caution">
    <text evidence="2">The sequence shown here is derived from an EMBL/GenBank/DDBJ whole genome shotgun (WGS) entry which is preliminary data.</text>
</comment>
<dbReference type="OrthoDB" id="4367362at2759"/>
<feature type="compositionally biased region" description="Acidic residues" evidence="1">
    <location>
        <begin position="83"/>
        <end position="101"/>
    </location>
</feature>